<evidence type="ECO:0000313" key="8">
    <source>
        <dbReference type="Proteomes" id="UP000618319"/>
    </source>
</evidence>
<dbReference type="InterPro" id="IPR039425">
    <property type="entry name" value="RNA_pol_sigma-70-like"/>
</dbReference>
<gene>
    <name evidence="7" type="ORF">C4F40_20030</name>
</gene>
<dbReference type="Gene3D" id="1.10.10.10">
    <property type="entry name" value="Winged helix-like DNA-binding domain superfamily/Winged helix DNA-binding domain"/>
    <property type="match status" value="1"/>
</dbReference>
<dbReference type="Pfam" id="PF08281">
    <property type="entry name" value="Sigma70_r4_2"/>
    <property type="match status" value="1"/>
</dbReference>
<dbReference type="NCBIfam" id="TIGR02937">
    <property type="entry name" value="sigma70-ECF"/>
    <property type="match status" value="1"/>
</dbReference>
<dbReference type="InterPro" id="IPR013324">
    <property type="entry name" value="RNA_pol_sigma_r3/r4-like"/>
</dbReference>
<comment type="caution">
    <text evidence="7">The sequence shown here is derived from an EMBL/GenBank/DDBJ whole genome shotgun (WGS) entry which is preliminary data.</text>
</comment>
<dbReference type="SUPFAM" id="SSF88946">
    <property type="entry name" value="Sigma2 domain of RNA polymerase sigma factors"/>
    <property type="match status" value="1"/>
</dbReference>
<dbReference type="InterPro" id="IPR014284">
    <property type="entry name" value="RNA_pol_sigma-70_dom"/>
</dbReference>
<comment type="similarity">
    <text evidence="1">Belongs to the sigma-70 factor family. ECF subfamily.</text>
</comment>
<dbReference type="PANTHER" id="PTHR43133:SF46">
    <property type="entry name" value="RNA POLYMERASE SIGMA-70 FACTOR ECF SUBFAMILY"/>
    <property type="match status" value="1"/>
</dbReference>
<evidence type="ECO:0000256" key="3">
    <source>
        <dbReference type="ARBA" id="ARBA00023082"/>
    </source>
</evidence>
<dbReference type="PANTHER" id="PTHR43133">
    <property type="entry name" value="RNA POLYMERASE ECF-TYPE SIGMA FACTO"/>
    <property type="match status" value="1"/>
</dbReference>
<organism evidence="7 8">
    <name type="scientific">Sphingobacterium pedocola</name>
    <dbReference type="NCBI Taxonomy" id="2082722"/>
    <lineage>
        <taxon>Bacteria</taxon>
        <taxon>Pseudomonadati</taxon>
        <taxon>Bacteroidota</taxon>
        <taxon>Sphingobacteriia</taxon>
        <taxon>Sphingobacteriales</taxon>
        <taxon>Sphingobacteriaceae</taxon>
        <taxon>Sphingobacterium</taxon>
    </lineage>
</organism>
<evidence type="ECO:0000256" key="2">
    <source>
        <dbReference type="ARBA" id="ARBA00023015"/>
    </source>
</evidence>
<dbReference type="InterPro" id="IPR013325">
    <property type="entry name" value="RNA_pol_sigma_r2"/>
</dbReference>
<evidence type="ECO:0000259" key="5">
    <source>
        <dbReference type="Pfam" id="PF04542"/>
    </source>
</evidence>
<reference evidence="7 8" key="1">
    <citation type="submission" date="2018-02" db="EMBL/GenBank/DDBJ databases">
        <title>Sphingobacterium KA21.</title>
        <authorList>
            <person name="Vasarhelyi B.M."/>
            <person name="Deshmukh S."/>
            <person name="Balint B."/>
            <person name="Kukolya J."/>
        </authorList>
    </citation>
    <scope>NUCLEOTIDE SEQUENCE [LARGE SCALE GENOMIC DNA]</scope>
    <source>
        <strain evidence="7 8">Ka21</strain>
    </source>
</reference>
<accession>A0ABR9TCF7</accession>
<evidence type="ECO:0000256" key="1">
    <source>
        <dbReference type="ARBA" id="ARBA00010641"/>
    </source>
</evidence>
<dbReference type="EMBL" id="PSKQ01000026">
    <property type="protein sequence ID" value="MBE8723014.1"/>
    <property type="molecule type" value="Genomic_DNA"/>
</dbReference>
<dbReference type="Gene3D" id="1.10.1740.10">
    <property type="match status" value="1"/>
</dbReference>
<keyword evidence="3" id="KW-0731">Sigma factor</keyword>
<dbReference type="InterPro" id="IPR036388">
    <property type="entry name" value="WH-like_DNA-bd_sf"/>
</dbReference>
<dbReference type="RefSeq" id="WP_196941170.1">
    <property type="nucleotide sequence ID" value="NZ_MU158693.1"/>
</dbReference>
<feature type="domain" description="RNA polymerase sigma factor 70 region 4 type 2" evidence="6">
    <location>
        <begin position="121"/>
        <end position="166"/>
    </location>
</feature>
<dbReference type="InterPro" id="IPR007627">
    <property type="entry name" value="RNA_pol_sigma70_r2"/>
</dbReference>
<sequence length="192" mass="22484">MDESISHFIAGDRAAFAAVYERYRNQVMAYCYRTVHCHETAEELTHDIFLKLYEERGKLDAQQGVKNYLMAIARTSVLGWFRKIHYDQKLKKEFCQRYQSAQSTENTEHRIQSAIDVGLVKSAMASFPQKRQEVFQIVRFEDKTYEEAAERLSISVDTVKYHLKKADRAIRSQSLSFDSIYQIVLIFTLLYA</sequence>
<protein>
    <recommendedName>
        <fullName evidence="9">RNA polymerase sigma-70 factor</fullName>
    </recommendedName>
</protein>
<dbReference type="InterPro" id="IPR013249">
    <property type="entry name" value="RNA_pol_sigma70_r4_t2"/>
</dbReference>
<keyword evidence="8" id="KW-1185">Reference proteome</keyword>
<evidence type="ECO:0000313" key="7">
    <source>
        <dbReference type="EMBL" id="MBE8723014.1"/>
    </source>
</evidence>
<dbReference type="Proteomes" id="UP000618319">
    <property type="component" value="Unassembled WGS sequence"/>
</dbReference>
<feature type="domain" description="RNA polymerase sigma-70 region 2" evidence="5">
    <location>
        <begin position="20"/>
        <end position="83"/>
    </location>
</feature>
<keyword evidence="4" id="KW-0804">Transcription</keyword>
<proteinExistence type="inferred from homology"/>
<evidence type="ECO:0000256" key="4">
    <source>
        <dbReference type="ARBA" id="ARBA00023163"/>
    </source>
</evidence>
<name>A0ABR9TCF7_9SPHI</name>
<keyword evidence="2" id="KW-0805">Transcription regulation</keyword>
<dbReference type="SUPFAM" id="SSF88659">
    <property type="entry name" value="Sigma3 and sigma4 domains of RNA polymerase sigma factors"/>
    <property type="match status" value="1"/>
</dbReference>
<evidence type="ECO:0000259" key="6">
    <source>
        <dbReference type="Pfam" id="PF08281"/>
    </source>
</evidence>
<evidence type="ECO:0008006" key="9">
    <source>
        <dbReference type="Google" id="ProtNLM"/>
    </source>
</evidence>
<dbReference type="Pfam" id="PF04542">
    <property type="entry name" value="Sigma70_r2"/>
    <property type="match status" value="1"/>
</dbReference>